<accession>A0A847ETK2</accession>
<name>A0A847ETK2_9BACT</name>
<dbReference type="Gene3D" id="3.90.1640.10">
    <property type="entry name" value="inorganic pyrophosphatase (n-terminal core)"/>
    <property type="match status" value="1"/>
</dbReference>
<comment type="cofactor">
    <cofactor evidence="1">
        <name>Mn(2+)</name>
        <dbReference type="ChEBI" id="CHEBI:29035"/>
    </cofactor>
</comment>
<dbReference type="AlphaFoldDB" id="A0A847ETK2"/>
<evidence type="ECO:0000256" key="6">
    <source>
        <dbReference type="ARBA" id="ARBA00032535"/>
    </source>
</evidence>
<evidence type="ECO:0000256" key="2">
    <source>
        <dbReference type="ARBA" id="ARBA00012146"/>
    </source>
</evidence>
<sequence length="310" mass="35656">MEDLNKKIYIVGHTKPDLDAIASAFGYQKFKEGVGEYTYQAIRCDRVNAQTEWVFKKYNTPLPEYIPDISGMNVVLVDHTFPESRAKGWENANIIEVIDHHDVKLEDIIPQSITIRPCGSTTSLIAQKIFKNGVLLNRNIASILLSAILDDTLGLKSPTTIKLDREMVNKLNEIAQIEDLDEYSKILFEKKDIWHTLSPKEIIQEDLREVEINGNWFSISQVETMNNRELKKDQIVNELEVLNKEIPFNLRLVMLTDLLQKNCILLVVGKDIPLLEKILNQRVIDNALFLPNVVSRKKQILPIFQEIYSK</sequence>
<comment type="catalytic activity">
    <reaction evidence="7">
        <text>diphosphate + H2O = 2 phosphate + H(+)</text>
        <dbReference type="Rhea" id="RHEA:24576"/>
        <dbReference type="ChEBI" id="CHEBI:15377"/>
        <dbReference type="ChEBI" id="CHEBI:15378"/>
        <dbReference type="ChEBI" id="CHEBI:33019"/>
        <dbReference type="ChEBI" id="CHEBI:43474"/>
        <dbReference type="EC" id="3.6.1.1"/>
    </reaction>
</comment>
<dbReference type="InterPro" id="IPR001667">
    <property type="entry name" value="DDH_dom"/>
</dbReference>
<dbReference type="Pfam" id="PF01368">
    <property type="entry name" value="DHH"/>
    <property type="match status" value="1"/>
</dbReference>
<evidence type="ECO:0000256" key="3">
    <source>
        <dbReference type="ARBA" id="ARBA00022723"/>
    </source>
</evidence>
<evidence type="ECO:0000256" key="5">
    <source>
        <dbReference type="ARBA" id="ARBA00023211"/>
    </source>
</evidence>
<keyword evidence="4" id="KW-0378">Hydrolase</keyword>
<dbReference type="PANTHER" id="PTHR12112">
    <property type="entry name" value="BNIP - RELATED"/>
    <property type="match status" value="1"/>
</dbReference>
<organism evidence="9 10">
    <name type="scientific">Candidatus Dojkabacteria bacterium</name>
    <dbReference type="NCBI Taxonomy" id="2099670"/>
    <lineage>
        <taxon>Bacteria</taxon>
        <taxon>Candidatus Dojkabacteria</taxon>
    </lineage>
</organism>
<protein>
    <recommendedName>
        <fullName evidence="2">inorganic diphosphatase</fullName>
        <ecNumber evidence="2">3.6.1.1</ecNumber>
    </recommendedName>
    <alternativeName>
        <fullName evidence="6">Pyrophosphate phospho-hydrolase</fullName>
    </alternativeName>
</protein>
<dbReference type="GO" id="GO:0046872">
    <property type="term" value="F:metal ion binding"/>
    <property type="evidence" value="ECO:0007669"/>
    <property type="project" value="UniProtKB-KW"/>
</dbReference>
<dbReference type="EC" id="3.6.1.1" evidence="2"/>
<evidence type="ECO:0000256" key="7">
    <source>
        <dbReference type="ARBA" id="ARBA00047820"/>
    </source>
</evidence>
<dbReference type="InterPro" id="IPR038222">
    <property type="entry name" value="DHHA2_dom_sf"/>
</dbReference>
<dbReference type="GO" id="GO:0005737">
    <property type="term" value="C:cytoplasm"/>
    <property type="evidence" value="ECO:0007669"/>
    <property type="project" value="InterPro"/>
</dbReference>
<comment type="caution">
    <text evidence="9">The sequence shown here is derived from an EMBL/GenBank/DDBJ whole genome shotgun (WGS) entry which is preliminary data.</text>
</comment>
<keyword evidence="5" id="KW-0464">Manganese</keyword>
<dbReference type="Gene3D" id="3.10.310.20">
    <property type="entry name" value="DHHA2 domain"/>
    <property type="match status" value="1"/>
</dbReference>
<evidence type="ECO:0000256" key="4">
    <source>
        <dbReference type="ARBA" id="ARBA00022801"/>
    </source>
</evidence>
<dbReference type="InterPro" id="IPR038763">
    <property type="entry name" value="DHH_sf"/>
</dbReference>
<dbReference type="SUPFAM" id="SSF64182">
    <property type="entry name" value="DHH phosphoesterases"/>
    <property type="match status" value="1"/>
</dbReference>
<dbReference type="PANTHER" id="PTHR12112:SF22">
    <property type="entry name" value="MANGANESE-DEPENDENT INORGANIC PYROPHOSPHATASE-RELATED"/>
    <property type="match status" value="1"/>
</dbReference>
<dbReference type="SMART" id="SM01131">
    <property type="entry name" value="DHHA2"/>
    <property type="match status" value="1"/>
</dbReference>
<proteinExistence type="predicted"/>
<dbReference type="Proteomes" id="UP000554004">
    <property type="component" value="Unassembled WGS sequence"/>
</dbReference>
<dbReference type="EMBL" id="JAAZAL010000093">
    <property type="protein sequence ID" value="NLE31120.1"/>
    <property type="molecule type" value="Genomic_DNA"/>
</dbReference>
<gene>
    <name evidence="9" type="ORF">GX618_02495</name>
</gene>
<keyword evidence="3" id="KW-0479">Metal-binding</keyword>
<dbReference type="Pfam" id="PF02833">
    <property type="entry name" value="DHHA2"/>
    <property type="match status" value="1"/>
</dbReference>
<evidence type="ECO:0000259" key="8">
    <source>
        <dbReference type="SMART" id="SM01131"/>
    </source>
</evidence>
<evidence type="ECO:0000313" key="9">
    <source>
        <dbReference type="EMBL" id="NLE31120.1"/>
    </source>
</evidence>
<feature type="domain" description="DHHA2" evidence="8">
    <location>
        <begin position="183"/>
        <end position="308"/>
    </location>
</feature>
<dbReference type="InterPro" id="IPR004097">
    <property type="entry name" value="DHHA2"/>
</dbReference>
<evidence type="ECO:0000313" key="10">
    <source>
        <dbReference type="Proteomes" id="UP000554004"/>
    </source>
</evidence>
<dbReference type="GO" id="GO:0004427">
    <property type="term" value="F:inorganic diphosphate phosphatase activity"/>
    <property type="evidence" value="ECO:0007669"/>
    <property type="project" value="UniProtKB-EC"/>
</dbReference>
<reference evidence="9 10" key="1">
    <citation type="journal article" date="2020" name="Biotechnol. Biofuels">
        <title>New insights from the biogas microbiome by comprehensive genome-resolved metagenomics of nearly 1600 species originating from multiple anaerobic digesters.</title>
        <authorList>
            <person name="Campanaro S."/>
            <person name="Treu L."/>
            <person name="Rodriguez-R L.M."/>
            <person name="Kovalovszki A."/>
            <person name="Ziels R.M."/>
            <person name="Maus I."/>
            <person name="Zhu X."/>
            <person name="Kougias P.G."/>
            <person name="Basile A."/>
            <person name="Luo G."/>
            <person name="Schluter A."/>
            <person name="Konstantinidis K.T."/>
            <person name="Angelidaki I."/>
        </authorList>
    </citation>
    <scope>NUCLEOTIDE SEQUENCE [LARGE SCALE GENOMIC DNA]</scope>
    <source>
        <strain evidence="9">AS06rmzACSIP_421</strain>
    </source>
</reference>
<evidence type="ECO:0000256" key="1">
    <source>
        <dbReference type="ARBA" id="ARBA00001936"/>
    </source>
</evidence>